<evidence type="ECO:0000313" key="8">
    <source>
        <dbReference type="Proteomes" id="UP000515908"/>
    </source>
</evidence>
<sequence>MTEEGRLVSIHEVPPFLRFNPYIRRGYRPAPIPIAAAARSVFGYLHNETTNIVIHLLSAVVMLYFTVSPPVPYQFVGELVPSRGATEPPHERDLSAGVDRQGAYQQTRFLLSFISLLIAVTFLLSTVYHTFMCCCHHVNQYYYLLQCDVTGVLCSIVGSVTAYFYRGNKCFYHRRQEGGWAEEVGENSVYYGCLVLIVVSSLLVLYMLILGPIQRELTYLARVLLVYTVLDGAVFAVGRVLEIVWGTPRHGSRRAFQPPSPQSYNMLLKQYFISKKRFRAFWYRTADPHPPKSSREANVVISPQLRGITVLVFITTHFVCYVVMIYPKYSQYGFTNAVYYHGMSYVYLLVGGALNATRMPERLLCHLERRARRERRVSEAQDTELQLRWKVSQEQGRPLRRVPVLSLAYLTQLGERLSLPQLVVHCCISARDVCYVCNSHSLWHLASTLCGLSTLMATYYDCIEYEVMTCTA</sequence>
<evidence type="ECO:0000256" key="4">
    <source>
        <dbReference type="ARBA" id="ARBA00023136"/>
    </source>
</evidence>
<keyword evidence="3 6" id="KW-1133">Transmembrane helix</keyword>
<dbReference type="GO" id="GO:0016020">
    <property type="term" value="C:membrane"/>
    <property type="evidence" value="ECO:0007669"/>
    <property type="project" value="UniProtKB-SubCell"/>
</dbReference>
<feature type="transmembrane region" description="Helical" evidence="6">
    <location>
        <begin position="143"/>
        <end position="165"/>
    </location>
</feature>
<evidence type="ECO:0000313" key="7">
    <source>
        <dbReference type="EMBL" id="CAD2220041.1"/>
    </source>
</evidence>
<evidence type="ECO:0000256" key="6">
    <source>
        <dbReference type="SAM" id="Phobius"/>
    </source>
</evidence>
<protein>
    <submittedName>
        <fullName evidence="7">Haemolysin-III related, putative</fullName>
    </submittedName>
</protein>
<dbReference type="Proteomes" id="UP000515908">
    <property type="component" value="Chromosome 16"/>
</dbReference>
<keyword evidence="2 6" id="KW-0812">Transmembrane</keyword>
<evidence type="ECO:0000256" key="1">
    <source>
        <dbReference type="ARBA" id="ARBA00004141"/>
    </source>
</evidence>
<dbReference type="InterPro" id="IPR004254">
    <property type="entry name" value="AdipoR/HlyIII-related"/>
</dbReference>
<accession>A0A7G2CMA4</accession>
<keyword evidence="4 6" id="KW-0472">Membrane</keyword>
<feature type="transmembrane region" description="Helical" evidence="6">
    <location>
        <begin position="189"/>
        <end position="213"/>
    </location>
</feature>
<dbReference type="GO" id="GO:0038023">
    <property type="term" value="F:signaling receptor activity"/>
    <property type="evidence" value="ECO:0007669"/>
    <property type="project" value="TreeGrafter"/>
</dbReference>
<comment type="subcellular location">
    <subcellularLocation>
        <location evidence="1">Membrane</location>
        <topology evidence="1">Multi-pass membrane protein</topology>
    </subcellularLocation>
</comment>
<feature type="transmembrane region" description="Helical" evidence="6">
    <location>
        <begin position="109"/>
        <end position="131"/>
    </location>
</feature>
<keyword evidence="5" id="KW-0862">Zinc</keyword>
<name>A0A7G2CMA4_9TRYP</name>
<keyword evidence="5" id="KW-0479">Metal-binding</keyword>
<evidence type="ECO:0000256" key="5">
    <source>
        <dbReference type="PIRSR" id="PIRSR604254-1"/>
    </source>
</evidence>
<feature type="transmembrane region" description="Helical" evidence="6">
    <location>
        <begin position="338"/>
        <end position="357"/>
    </location>
</feature>
<evidence type="ECO:0000256" key="3">
    <source>
        <dbReference type="ARBA" id="ARBA00022989"/>
    </source>
</evidence>
<organism evidence="7 8">
    <name type="scientific">Angomonas deanei</name>
    <dbReference type="NCBI Taxonomy" id="59799"/>
    <lineage>
        <taxon>Eukaryota</taxon>
        <taxon>Discoba</taxon>
        <taxon>Euglenozoa</taxon>
        <taxon>Kinetoplastea</taxon>
        <taxon>Metakinetoplastina</taxon>
        <taxon>Trypanosomatida</taxon>
        <taxon>Trypanosomatidae</taxon>
        <taxon>Strigomonadinae</taxon>
        <taxon>Angomonas</taxon>
    </lineage>
</organism>
<feature type="transmembrane region" description="Helical" evidence="6">
    <location>
        <begin position="219"/>
        <end position="245"/>
    </location>
</feature>
<dbReference type="GO" id="GO:0046872">
    <property type="term" value="F:metal ion binding"/>
    <property type="evidence" value="ECO:0007669"/>
    <property type="project" value="UniProtKB-KW"/>
</dbReference>
<feature type="transmembrane region" description="Helical" evidence="6">
    <location>
        <begin position="305"/>
        <end position="326"/>
    </location>
</feature>
<dbReference type="VEuPathDB" id="TriTrypDB:ADEAN_000755500"/>
<evidence type="ECO:0000256" key="2">
    <source>
        <dbReference type="ARBA" id="ARBA00022692"/>
    </source>
</evidence>
<reference evidence="7 8" key="1">
    <citation type="submission" date="2020-08" db="EMBL/GenBank/DDBJ databases">
        <authorList>
            <person name="Newling K."/>
            <person name="Davey J."/>
            <person name="Forrester S."/>
        </authorList>
    </citation>
    <scope>NUCLEOTIDE SEQUENCE [LARGE SCALE GENOMIC DNA]</scope>
    <source>
        <strain evidence="8">Crithidia deanei Carvalho (ATCC PRA-265)</strain>
    </source>
</reference>
<dbReference type="PANTHER" id="PTHR20855:SF136">
    <property type="match status" value="1"/>
</dbReference>
<dbReference type="AlphaFoldDB" id="A0A7G2CMA4"/>
<feature type="binding site" evidence="5">
    <location>
        <position position="129"/>
    </location>
    <ligand>
        <name>Zn(2+)</name>
        <dbReference type="ChEBI" id="CHEBI:29105"/>
    </ligand>
</feature>
<dbReference type="PANTHER" id="PTHR20855">
    <property type="entry name" value="ADIPOR/PROGESTIN RECEPTOR-RELATED"/>
    <property type="match status" value="1"/>
</dbReference>
<proteinExistence type="predicted"/>
<dbReference type="OrthoDB" id="535992at2759"/>
<gene>
    <name evidence="7" type="ORF">ADEAN_000755500</name>
</gene>
<keyword evidence="8" id="KW-1185">Reference proteome</keyword>
<dbReference type="EMBL" id="LR877160">
    <property type="protein sequence ID" value="CAD2220041.1"/>
    <property type="molecule type" value="Genomic_DNA"/>
</dbReference>